<dbReference type="GO" id="GO:0003723">
    <property type="term" value="F:RNA binding"/>
    <property type="evidence" value="ECO:0007669"/>
    <property type="project" value="InterPro"/>
</dbReference>
<evidence type="ECO:0000313" key="5">
    <source>
        <dbReference type="Proteomes" id="UP000034072"/>
    </source>
</evidence>
<evidence type="ECO:0000259" key="3">
    <source>
        <dbReference type="Pfam" id="PF00849"/>
    </source>
</evidence>
<dbReference type="InterPro" id="IPR006145">
    <property type="entry name" value="PsdUridine_synth_RsuA/RluA"/>
</dbReference>
<sequence length="222" mass="24608">MDRMNLKILYEDNHLIAIFKPSGILVQGDSSGDENLMDLTKRMLIERDNKPGNVFLGLIHRIDRPVSGIVLFAKTSKGAARISEQIRNREFKKIYCALVVGNMSPLSGVLKHRLLKDEARRMAIISEMGDEAILDYETIESVGNHSVLKINLITGRFHQIRAQLSAVGHPILGDVKYGASEVLPDRSIALCATEMEFISATGSKLVSIKIDPPLEFRQLAGV</sequence>
<dbReference type="GO" id="GO:0001522">
    <property type="term" value="P:pseudouridine synthesis"/>
    <property type="evidence" value="ECO:0007669"/>
    <property type="project" value="InterPro"/>
</dbReference>
<dbReference type="Gene3D" id="3.30.2350.10">
    <property type="entry name" value="Pseudouridine synthase"/>
    <property type="match status" value="1"/>
</dbReference>
<dbReference type="PANTHER" id="PTHR21600">
    <property type="entry name" value="MITOCHONDRIAL RNA PSEUDOURIDINE SYNTHASE"/>
    <property type="match status" value="1"/>
</dbReference>
<evidence type="ECO:0000256" key="2">
    <source>
        <dbReference type="ARBA" id="ARBA00023235"/>
    </source>
</evidence>
<dbReference type="PATRIC" id="fig|1619033.3.peg.333"/>
<dbReference type="PROSITE" id="PS01129">
    <property type="entry name" value="PSI_RLU"/>
    <property type="match status" value="1"/>
</dbReference>
<dbReference type="InterPro" id="IPR050188">
    <property type="entry name" value="RluA_PseudoU_synthase"/>
</dbReference>
<reference evidence="4 5" key="1">
    <citation type="journal article" date="2015" name="Nature">
        <title>rRNA introns, odd ribosomes, and small enigmatic genomes across a large radiation of phyla.</title>
        <authorList>
            <person name="Brown C.T."/>
            <person name="Hug L.A."/>
            <person name="Thomas B.C."/>
            <person name="Sharon I."/>
            <person name="Castelle C.J."/>
            <person name="Singh A."/>
            <person name="Wilkins M.J."/>
            <person name="Williams K.H."/>
            <person name="Banfield J.F."/>
        </authorList>
    </citation>
    <scope>NUCLEOTIDE SEQUENCE [LARGE SCALE GENOMIC DNA]</scope>
</reference>
<dbReference type="EMBL" id="LBXZ01000003">
    <property type="protein sequence ID" value="KKR40939.1"/>
    <property type="molecule type" value="Genomic_DNA"/>
</dbReference>
<dbReference type="CDD" id="cd02869">
    <property type="entry name" value="PseudoU_synth_RluA_like"/>
    <property type="match status" value="1"/>
</dbReference>
<dbReference type="PANTHER" id="PTHR21600:SF83">
    <property type="entry name" value="PSEUDOURIDYLATE SYNTHASE RPUSD4, MITOCHONDRIAL"/>
    <property type="match status" value="1"/>
</dbReference>
<name>A0A0G0QKI6_9BACT</name>
<evidence type="ECO:0000313" key="4">
    <source>
        <dbReference type="EMBL" id="KKR40939.1"/>
    </source>
</evidence>
<dbReference type="GO" id="GO:0140098">
    <property type="term" value="F:catalytic activity, acting on RNA"/>
    <property type="evidence" value="ECO:0007669"/>
    <property type="project" value="UniProtKB-ARBA"/>
</dbReference>
<proteinExistence type="inferred from homology"/>
<comment type="similarity">
    <text evidence="1">Belongs to the pseudouridine synthase RluA family.</text>
</comment>
<dbReference type="AlphaFoldDB" id="A0A0G0QKI6"/>
<keyword evidence="2" id="KW-0413">Isomerase</keyword>
<dbReference type="SUPFAM" id="SSF55120">
    <property type="entry name" value="Pseudouridine synthase"/>
    <property type="match status" value="1"/>
</dbReference>
<dbReference type="GO" id="GO:0006396">
    <property type="term" value="P:RNA processing"/>
    <property type="evidence" value="ECO:0007669"/>
    <property type="project" value="UniProtKB-ARBA"/>
</dbReference>
<feature type="domain" description="Pseudouridine synthase RsuA/RluA-like" evidence="3">
    <location>
        <begin position="14"/>
        <end position="166"/>
    </location>
</feature>
<comment type="caution">
    <text evidence="4">The sequence shown here is derived from an EMBL/GenBank/DDBJ whole genome shotgun (WGS) entry which is preliminary data.</text>
</comment>
<dbReference type="Pfam" id="PF00849">
    <property type="entry name" value="PseudoU_synth_2"/>
    <property type="match status" value="1"/>
</dbReference>
<gene>
    <name evidence="4" type="ORF">UT75_C0003G0069</name>
</gene>
<evidence type="ECO:0000256" key="1">
    <source>
        <dbReference type="ARBA" id="ARBA00010876"/>
    </source>
</evidence>
<dbReference type="GO" id="GO:0009982">
    <property type="term" value="F:pseudouridine synthase activity"/>
    <property type="evidence" value="ECO:0007669"/>
    <property type="project" value="InterPro"/>
</dbReference>
<organism evidence="4 5">
    <name type="scientific">Candidatus Yanofskybacteria bacterium GW2011_GWE2_40_11</name>
    <dbReference type="NCBI Taxonomy" id="1619033"/>
    <lineage>
        <taxon>Bacteria</taxon>
        <taxon>Candidatus Yanofskyibacteriota</taxon>
    </lineage>
</organism>
<protein>
    <recommendedName>
        <fullName evidence="3">Pseudouridine synthase RsuA/RluA-like domain-containing protein</fullName>
    </recommendedName>
</protein>
<accession>A0A0G0QKI6</accession>
<dbReference type="Proteomes" id="UP000034072">
    <property type="component" value="Unassembled WGS sequence"/>
</dbReference>
<dbReference type="InterPro" id="IPR020103">
    <property type="entry name" value="PsdUridine_synth_cat_dom_sf"/>
</dbReference>
<dbReference type="InterPro" id="IPR006224">
    <property type="entry name" value="PsdUridine_synth_RluA-like_CS"/>
</dbReference>